<gene>
    <name evidence="1" type="ORF">EIMP300_90440</name>
</gene>
<organism evidence="1 2">
    <name type="scientific">Escherichia coli</name>
    <dbReference type="NCBI Taxonomy" id="562"/>
    <lineage>
        <taxon>Bacteria</taxon>
        <taxon>Pseudomonadati</taxon>
        <taxon>Pseudomonadota</taxon>
        <taxon>Gammaproteobacteria</taxon>
        <taxon>Enterobacterales</taxon>
        <taxon>Enterobacteriaceae</taxon>
        <taxon>Escherichia</taxon>
    </lineage>
</organism>
<reference evidence="1 2" key="1">
    <citation type="submission" date="2020-01" db="EMBL/GenBank/DDBJ databases">
        <title>Dynamics of blaIMP-6 dissemination in carbapenem resistant Enterobacteriacea isolated from regional surveillance in Osaka, Japan.</title>
        <authorList>
            <person name="Abe R."/>
            <person name="Akeda Y."/>
            <person name="Sugawara Y."/>
            <person name="Yamamoto N."/>
            <person name="Tomono K."/>
            <person name="Takeuchi D."/>
            <person name="Kawahara R."/>
            <person name="Hamada S."/>
        </authorList>
    </citation>
    <scope>NUCLEOTIDE SEQUENCE [LARGE SCALE GENOMIC DNA]</scope>
    <source>
        <strain evidence="1 2">E300</strain>
    </source>
</reference>
<sequence>MRSFALCDGFWRTGDEDFAAPTAAFWSQVDNPVSGFDHVEIVLNYHNGIALIAQFMQYVEQLLNIGEVQTGGRLVENISQRLPGAAF</sequence>
<dbReference type="AntiFam" id="ANF00159">
    <property type="entry name" value="Shadow ORF (opposite uvrA)"/>
</dbReference>
<dbReference type="EMBL" id="AP022360">
    <property type="protein sequence ID" value="BBU87644.1"/>
    <property type="molecule type" value="Genomic_DNA"/>
</dbReference>
<evidence type="ECO:0000313" key="1">
    <source>
        <dbReference type="EMBL" id="BBU87644.1"/>
    </source>
</evidence>
<proteinExistence type="predicted"/>
<dbReference type="Proteomes" id="UP000467488">
    <property type="component" value="Chromosome"/>
</dbReference>
<evidence type="ECO:0000313" key="2">
    <source>
        <dbReference type="Proteomes" id="UP000467488"/>
    </source>
</evidence>
<name>A0A8S0G3N0_ECOLX</name>
<protein>
    <submittedName>
        <fullName evidence="1">Uncharacterized protein</fullName>
    </submittedName>
</protein>
<dbReference type="AlphaFoldDB" id="A0A8S0G3N0"/>
<accession>A0A8S0G3N0</accession>